<dbReference type="EMBL" id="LFZO01000496">
    <property type="protein sequence ID" value="KXT08066.1"/>
    <property type="molecule type" value="Genomic_DNA"/>
</dbReference>
<name>A0A139I023_9PEZI</name>
<dbReference type="AlphaFoldDB" id="A0A139I023"/>
<comment type="caution">
    <text evidence="2">The sequence shown here is derived from an EMBL/GenBank/DDBJ whole genome shotgun (WGS) entry which is preliminary data.</text>
</comment>
<accession>A0A139I023</accession>
<evidence type="ECO:0000313" key="3">
    <source>
        <dbReference type="Proteomes" id="UP000073492"/>
    </source>
</evidence>
<reference evidence="2 3" key="1">
    <citation type="submission" date="2015-07" db="EMBL/GenBank/DDBJ databases">
        <title>Comparative genomics of the Sigatoka disease complex on banana suggests a link between parallel evolutionary changes in Pseudocercospora fijiensis and Pseudocercospora eumusae and increased virulence on the banana host.</title>
        <authorList>
            <person name="Chang T.-C."/>
            <person name="Salvucci A."/>
            <person name="Crous P.W."/>
            <person name="Stergiopoulos I."/>
        </authorList>
    </citation>
    <scope>NUCLEOTIDE SEQUENCE [LARGE SCALE GENOMIC DNA]</scope>
    <source>
        <strain evidence="2 3">CBS 116634</strain>
    </source>
</reference>
<feature type="region of interest" description="Disordered" evidence="1">
    <location>
        <begin position="62"/>
        <end position="88"/>
    </location>
</feature>
<protein>
    <submittedName>
        <fullName evidence="2">Uncharacterized protein</fullName>
    </submittedName>
</protein>
<organism evidence="2 3">
    <name type="scientific">Pseudocercospora musae</name>
    <dbReference type="NCBI Taxonomy" id="113226"/>
    <lineage>
        <taxon>Eukaryota</taxon>
        <taxon>Fungi</taxon>
        <taxon>Dikarya</taxon>
        <taxon>Ascomycota</taxon>
        <taxon>Pezizomycotina</taxon>
        <taxon>Dothideomycetes</taxon>
        <taxon>Dothideomycetidae</taxon>
        <taxon>Mycosphaerellales</taxon>
        <taxon>Mycosphaerellaceae</taxon>
        <taxon>Pseudocercospora</taxon>
    </lineage>
</organism>
<evidence type="ECO:0000256" key="1">
    <source>
        <dbReference type="SAM" id="MobiDB-lite"/>
    </source>
</evidence>
<keyword evidence="3" id="KW-1185">Reference proteome</keyword>
<feature type="compositionally biased region" description="Polar residues" evidence="1">
    <location>
        <begin position="62"/>
        <end position="72"/>
    </location>
</feature>
<sequence length="153" mass="17429">MSSRPDPALKHGAFEAARRSSIYALQLKRSCFRYGNALVRIISENLLVINLKIAIRHQSHPYIQSQTSSKDLPSQPAPTLPNGNSDPHSRLYYNHLRPSYPIPYPFSASPRILLTRSLTMLLRIFPDITQLPLETSDDEITISMRVFAWIIEV</sequence>
<gene>
    <name evidence="2" type="ORF">AC579_7988</name>
</gene>
<dbReference type="Proteomes" id="UP000073492">
    <property type="component" value="Unassembled WGS sequence"/>
</dbReference>
<proteinExistence type="predicted"/>
<evidence type="ECO:0000313" key="2">
    <source>
        <dbReference type="EMBL" id="KXT08066.1"/>
    </source>
</evidence>